<sequence>MSSPFRTLISNPRPLRSLVATTRARRAYATISTKNPNPTPAKDDSKDQALPIGRFYEAVLNTPQGFPQVKPEEPATPVKKAQEATSEAEAKAKAEPAATATSGTAPTASPAASPAETAKEVAAKASSLASSSSNASPSSIGTSPPAPTPPPTESSGADKAKVVFGSRLLGPTERAERLAQIRAKSSVVAGVVVPPKPEEPDNCCMSGCVNCVWDLFRDEMEAWAASKAEAERRLASEKAGPGASAPLPPKPTGGQDLPGTLSMDDDGGGSETNWDGGAVAAQAPGKIAKDFWDKELYKGVPVGIQEFMKQEKRLKEKHLREGTSGG</sequence>
<evidence type="ECO:0000256" key="1">
    <source>
        <dbReference type="SAM" id="MobiDB-lite"/>
    </source>
</evidence>
<evidence type="ECO:0000313" key="3">
    <source>
        <dbReference type="EMBL" id="KAK7747448.1"/>
    </source>
</evidence>
<evidence type="ECO:0000259" key="2">
    <source>
        <dbReference type="Pfam" id="PF09791"/>
    </source>
</evidence>
<reference evidence="3 4" key="1">
    <citation type="journal article" date="2023" name="PLoS ONE">
        <title>Cytospora paraplurivora sp. nov. isolated from orchards with fruit tree decline syndrome in Ontario, Canada.</title>
        <authorList>
            <person name="Ilyukhin E."/>
            <person name="Nguyen H.D.T."/>
            <person name="Castle A.J."/>
            <person name="Ellouze W."/>
        </authorList>
    </citation>
    <scope>NUCLEOTIDE SEQUENCE [LARGE SCALE GENOMIC DNA]</scope>
    <source>
        <strain evidence="3 4">FDS-564</strain>
    </source>
</reference>
<keyword evidence="4" id="KW-1185">Reference proteome</keyword>
<dbReference type="PANTHER" id="PTHR21193:SF3">
    <property type="entry name" value="OXIDOREDUCTASE-LIKE DOMAIN-CONTAINING PROTEIN 1"/>
    <property type="match status" value="1"/>
</dbReference>
<dbReference type="GO" id="GO:0005739">
    <property type="term" value="C:mitochondrion"/>
    <property type="evidence" value="ECO:0007669"/>
    <property type="project" value="TreeGrafter"/>
</dbReference>
<feature type="compositionally biased region" description="Low complexity" evidence="1">
    <location>
        <begin position="123"/>
        <end position="143"/>
    </location>
</feature>
<gene>
    <name evidence="3" type="ORF">SLS53_001703</name>
</gene>
<protein>
    <recommendedName>
        <fullName evidence="2">Oxidoreductase-like domain-containing protein</fullName>
    </recommendedName>
</protein>
<feature type="domain" description="Oxidoreductase-like" evidence="2">
    <location>
        <begin position="188"/>
        <end position="231"/>
    </location>
</feature>
<proteinExistence type="predicted"/>
<organism evidence="3 4">
    <name type="scientific">Cytospora paraplurivora</name>
    <dbReference type="NCBI Taxonomy" id="2898453"/>
    <lineage>
        <taxon>Eukaryota</taxon>
        <taxon>Fungi</taxon>
        <taxon>Dikarya</taxon>
        <taxon>Ascomycota</taxon>
        <taxon>Pezizomycotina</taxon>
        <taxon>Sordariomycetes</taxon>
        <taxon>Sordariomycetidae</taxon>
        <taxon>Diaporthales</taxon>
        <taxon>Cytosporaceae</taxon>
        <taxon>Cytospora</taxon>
    </lineage>
</organism>
<evidence type="ECO:0000313" key="4">
    <source>
        <dbReference type="Proteomes" id="UP001320245"/>
    </source>
</evidence>
<name>A0AAN9UH87_9PEZI</name>
<dbReference type="PANTHER" id="PTHR21193">
    <property type="entry name" value="OXIDOREDUCTASE-LIKE DOMAIN-CONTAINING PROTEIN 1"/>
    <property type="match status" value="1"/>
</dbReference>
<dbReference type="Pfam" id="PF09791">
    <property type="entry name" value="Oxidored-like"/>
    <property type="match status" value="1"/>
</dbReference>
<dbReference type="EMBL" id="JAJSPL020000004">
    <property type="protein sequence ID" value="KAK7747448.1"/>
    <property type="molecule type" value="Genomic_DNA"/>
</dbReference>
<dbReference type="InterPro" id="IPR039251">
    <property type="entry name" value="OXLD1"/>
</dbReference>
<accession>A0AAN9UH87</accession>
<feature type="region of interest" description="Disordered" evidence="1">
    <location>
        <begin position="27"/>
        <end position="161"/>
    </location>
</feature>
<dbReference type="InterPro" id="IPR019180">
    <property type="entry name" value="Oxidoreductase-like_N"/>
</dbReference>
<feature type="region of interest" description="Disordered" evidence="1">
    <location>
        <begin position="226"/>
        <end position="277"/>
    </location>
</feature>
<comment type="caution">
    <text evidence="3">The sequence shown here is derived from an EMBL/GenBank/DDBJ whole genome shotgun (WGS) entry which is preliminary data.</text>
</comment>
<feature type="compositionally biased region" description="Low complexity" evidence="1">
    <location>
        <begin position="95"/>
        <end position="116"/>
    </location>
</feature>
<dbReference type="AlphaFoldDB" id="A0AAN9UH87"/>
<dbReference type="Proteomes" id="UP001320245">
    <property type="component" value="Unassembled WGS sequence"/>
</dbReference>